<evidence type="ECO:0000313" key="3">
    <source>
        <dbReference type="Proteomes" id="UP000183832"/>
    </source>
</evidence>
<keyword evidence="3" id="KW-1185">Reference proteome</keyword>
<dbReference type="AlphaFoldDB" id="A0A1J1IAX5"/>
<name>A0A1J1IAX5_9DIPT</name>
<feature type="chain" id="PRO_5012746361" evidence="1">
    <location>
        <begin position="19"/>
        <end position="59"/>
    </location>
</feature>
<evidence type="ECO:0000313" key="2">
    <source>
        <dbReference type="EMBL" id="CRK97392.1"/>
    </source>
</evidence>
<gene>
    <name evidence="2" type="ORF">CLUMA_CG010782</name>
</gene>
<accession>A0A1J1IAX5</accession>
<feature type="signal peptide" evidence="1">
    <location>
        <begin position="1"/>
        <end position="18"/>
    </location>
</feature>
<sequence>MHRMTWCCFRWNAGIVGALHNTILETTKNISKRYGGKENERNQNFRFSFAFSCIQILHN</sequence>
<organism evidence="2 3">
    <name type="scientific">Clunio marinus</name>
    <dbReference type="NCBI Taxonomy" id="568069"/>
    <lineage>
        <taxon>Eukaryota</taxon>
        <taxon>Metazoa</taxon>
        <taxon>Ecdysozoa</taxon>
        <taxon>Arthropoda</taxon>
        <taxon>Hexapoda</taxon>
        <taxon>Insecta</taxon>
        <taxon>Pterygota</taxon>
        <taxon>Neoptera</taxon>
        <taxon>Endopterygota</taxon>
        <taxon>Diptera</taxon>
        <taxon>Nematocera</taxon>
        <taxon>Chironomoidea</taxon>
        <taxon>Chironomidae</taxon>
        <taxon>Clunio</taxon>
    </lineage>
</organism>
<proteinExistence type="predicted"/>
<protein>
    <submittedName>
        <fullName evidence="2">CLUMA_CG010782, isoform A</fullName>
    </submittedName>
</protein>
<evidence type="ECO:0000256" key="1">
    <source>
        <dbReference type="SAM" id="SignalP"/>
    </source>
</evidence>
<reference evidence="2 3" key="1">
    <citation type="submission" date="2015-04" db="EMBL/GenBank/DDBJ databases">
        <authorList>
            <person name="Syromyatnikov M.Y."/>
            <person name="Popov V.N."/>
        </authorList>
    </citation>
    <scope>NUCLEOTIDE SEQUENCE [LARGE SCALE GENOMIC DNA]</scope>
</reference>
<dbReference type="EMBL" id="CVRI01000047">
    <property type="protein sequence ID" value="CRK97392.1"/>
    <property type="molecule type" value="Genomic_DNA"/>
</dbReference>
<keyword evidence="1" id="KW-0732">Signal</keyword>
<dbReference type="Proteomes" id="UP000183832">
    <property type="component" value="Unassembled WGS sequence"/>
</dbReference>